<dbReference type="CDD" id="cd22967">
    <property type="entry name" value="DD_AK7"/>
    <property type="match status" value="1"/>
</dbReference>
<accession>A0ABQ9J449</accession>
<dbReference type="InterPro" id="IPR007858">
    <property type="entry name" value="Dpy-30_motif"/>
</dbReference>
<comment type="caution">
    <text evidence="2">The sequence shown here is derived from an EMBL/GenBank/DDBJ whole genome shotgun (WGS) entry which is preliminary data.</text>
</comment>
<keyword evidence="3" id="KW-1185">Reference proteome</keyword>
<name>A0ABQ9J449_9CUCU</name>
<feature type="region of interest" description="Disordered" evidence="1">
    <location>
        <begin position="1"/>
        <end position="40"/>
    </location>
</feature>
<dbReference type="Gene3D" id="1.20.890.10">
    <property type="entry name" value="cAMP-dependent protein kinase regulatory subunit, dimerization-anchoring domain"/>
    <property type="match status" value="1"/>
</dbReference>
<gene>
    <name evidence="2" type="ORF">NQ317_019617</name>
</gene>
<sequence length="276" mass="31695">MAKELFGQVAETGQDGEGGGEGGGGPGPVPGEGMGGEDQIGDIGGNASIDIMPAFVISLQAPDEFLCQRVMKLPQRIIQSTHYDEKNMLRRLAEFRATNTEENTMLIFFDEAEIHPILIRLLHEETEEEIDFECIYNMITDILGPPIPGLGLTPAEMEELRRLELEKLRLQMREYQIERKRNSRWKKKKILAAQSEPLRFYLMKYIFPTLTQGLIEVARLKPDDPVDYLAEFLFRENPEGKMFDPAYTRDGETLLKQYERHVEPTLRKSIDRKEEY</sequence>
<reference evidence="2" key="1">
    <citation type="journal article" date="2023" name="Insect Mol. Biol.">
        <title>Genome sequencing provides insights into the evolution of gene families encoding plant cell wall-degrading enzymes in longhorned beetles.</title>
        <authorList>
            <person name="Shin N.R."/>
            <person name="Okamura Y."/>
            <person name="Kirsch R."/>
            <person name="Pauchet Y."/>
        </authorList>
    </citation>
    <scope>NUCLEOTIDE SEQUENCE</scope>
    <source>
        <strain evidence="2">MMC_N1</strain>
    </source>
</reference>
<dbReference type="EMBL" id="JAPWTJ010001285">
    <property type="protein sequence ID" value="KAJ8972901.1"/>
    <property type="molecule type" value="Genomic_DNA"/>
</dbReference>
<dbReference type="Proteomes" id="UP001162164">
    <property type="component" value="Unassembled WGS sequence"/>
</dbReference>
<proteinExistence type="predicted"/>
<protein>
    <submittedName>
        <fullName evidence="2">Uncharacterized protein</fullName>
    </submittedName>
</protein>
<evidence type="ECO:0000256" key="1">
    <source>
        <dbReference type="SAM" id="MobiDB-lite"/>
    </source>
</evidence>
<dbReference type="InterPro" id="IPR047499">
    <property type="entry name" value="DD_AK7"/>
</dbReference>
<feature type="compositionally biased region" description="Gly residues" evidence="1">
    <location>
        <begin position="15"/>
        <end position="40"/>
    </location>
</feature>
<dbReference type="InterPro" id="IPR027417">
    <property type="entry name" value="P-loop_NTPase"/>
</dbReference>
<dbReference type="Pfam" id="PF05186">
    <property type="entry name" value="Dpy-30"/>
    <property type="match status" value="1"/>
</dbReference>
<evidence type="ECO:0000313" key="2">
    <source>
        <dbReference type="EMBL" id="KAJ8972901.1"/>
    </source>
</evidence>
<organism evidence="2 3">
    <name type="scientific">Molorchus minor</name>
    <dbReference type="NCBI Taxonomy" id="1323400"/>
    <lineage>
        <taxon>Eukaryota</taxon>
        <taxon>Metazoa</taxon>
        <taxon>Ecdysozoa</taxon>
        <taxon>Arthropoda</taxon>
        <taxon>Hexapoda</taxon>
        <taxon>Insecta</taxon>
        <taxon>Pterygota</taxon>
        <taxon>Neoptera</taxon>
        <taxon>Endopterygota</taxon>
        <taxon>Coleoptera</taxon>
        <taxon>Polyphaga</taxon>
        <taxon>Cucujiformia</taxon>
        <taxon>Chrysomeloidea</taxon>
        <taxon>Cerambycidae</taxon>
        <taxon>Lamiinae</taxon>
        <taxon>Monochamini</taxon>
        <taxon>Molorchus</taxon>
    </lineage>
</organism>
<evidence type="ECO:0000313" key="3">
    <source>
        <dbReference type="Proteomes" id="UP001162164"/>
    </source>
</evidence>
<dbReference type="Gene3D" id="3.40.50.300">
    <property type="entry name" value="P-loop containing nucleotide triphosphate hydrolases"/>
    <property type="match status" value="1"/>
</dbReference>